<dbReference type="EMBL" id="KZ345380">
    <property type="protein sequence ID" value="PIO73838.1"/>
    <property type="molecule type" value="Genomic_DNA"/>
</dbReference>
<gene>
    <name evidence="2" type="ORF">TELCIR_04179</name>
</gene>
<dbReference type="AlphaFoldDB" id="A0A2G9UUA3"/>
<accession>A0A2G9UUA3</accession>
<proteinExistence type="predicted"/>
<feature type="region of interest" description="Disordered" evidence="1">
    <location>
        <begin position="1"/>
        <end position="24"/>
    </location>
</feature>
<evidence type="ECO:0000313" key="3">
    <source>
        <dbReference type="Proteomes" id="UP000230423"/>
    </source>
</evidence>
<evidence type="ECO:0000313" key="2">
    <source>
        <dbReference type="EMBL" id="PIO73838.1"/>
    </source>
</evidence>
<keyword evidence="3" id="KW-1185">Reference proteome</keyword>
<dbReference type="Proteomes" id="UP000230423">
    <property type="component" value="Unassembled WGS sequence"/>
</dbReference>
<evidence type="ECO:0000256" key="1">
    <source>
        <dbReference type="SAM" id="MobiDB-lite"/>
    </source>
</evidence>
<sequence length="81" mass="9012">MFGSDEWTPKRSDPADGPTTTAGRLMRQLFVRKFTASERQENREKLAALTRTVLKNGEESESEIDECAPNAPLLESVSAEL</sequence>
<feature type="region of interest" description="Disordered" evidence="1">
    <location>
        <begin position="56"/>
        <end position="81"/>
    </location>
</feature>
<protein>
    <submittedName>
        <fullName evidence="2">Uncharacterized protein</fullName>
    </submittedName>
</protein>
<reference evidence="2 3" key="1">
    <citation type="submission" date="2015-09" db="EMBL/GenBank/DDBJ databases">
        <title>Draft genome of the parasitic nematode Teladorsagia circumcincta isolate WARC Sus (inbred).</title>
        <authorList>
            <person name="Mitreva M."/>
        </authorList>
    </citation>
    <scope>NUCLEOTIDE SEQUENCE [LARGE SCALE GENOMIC DNA]</scope>
    <source>
        <strain evidence="2 3">S</strain>
    </source>
</reference>
<name>A0A2G9UUA3_TELCI</name>
<dbReference type="OrthoDB" id="196264at2759"/>
<organism evidence="2 3">
    <name type="scientific">Teladorsagia circumcincta</name>
    <name type="common">Brown stomach worm</name>
    <name type="synonym">Ostertagia circumcincta</name>
    <dbReference type="NCBI Taxonomy" id="45464"/>
    <lineage>
        <taxon>Eukaryota</taxon>
        <taxon>Metazoa</taxon>
        <taxon>Ecdysozoa</taxon>
        <taxon>Nematoda</taxon>
        <taxon>Chromadorea</taxon>
        <taxon>Rhabditida</taxon>
        <taxon>Rhabditina</taxon>
        <taxon>Rhabditomorpha</taxon>
        <taxon>Strongyloidea</taxon>
        <taxon>Trichostrongylidae</taxon>
        <taxon>Teladorsagia</taxon>
    </lineage>
</organism>